<accession>A0A2P5W4A2</accession>
<dbReference type="EMBL" id="KZ669220">
    <property type="protein sequence ID" value="PPR85877.1"/>
    <property type="molecule type" value="Genomic_DNA"/>
</dbReference>
<gene>
    <name evidence="1" type="ORF">GOBAR_AA34810</name>
</gene>
<proteinExistence type="predicted"/>
<reference evidence="1 2" key="1">
    <citation type="submission" date="2015-01" db="EMBL/GenBank/DDBJ databases">
        <title>Genome of allotetraploid Gossypium barbadense reveals genomic plasticity and fiber elongation in cotton evolution.</title>
        <authorList>
            <person name="Chen X."/>
            <person name="Liu X."/>
            <person name="Zhao B."/>
            <person name="Zheng H."/>
            <person name="Hu Y."/>
            <person name="Lu G."/>
            <person name="Yang C."/>
            <person name="Chen J."/>
            <person name="Shan C."/>
            <person name="Zhang L."/>
            <person name="Zhou Y."/>
            <person name="Wang L."/>
            <person name="Guo W."/>
            <person name="Bai Y."/>
            <person name="Ruan J."/>
            <person name="Shangguan X."/>
            <person name="Mao Y."/>
            <person name="Jiang J."/>
            <person name="Zhu Y."/>
            <person name="Lei J."/>
            <person name="Kang H."/>
            <person name="Chen S."/>
            <person name="He X."/>
            <person name="Wang R."/>
            <person name="Wang Y."/>
            <person name="Chen J."/>
            <person name="Wang L."/>
            <person name="Yu S."/>
            <person name="Wang B."/>
            <person name="Wei J."/>
            <person name="Song S."/>
            <person name="Lu X."/>
            <person name="Gao Z."/>
            <person name="Gu W."/>
            <person name="Deng X."/>
            <person name="Ma D."/>
            <person name="Wang S."/>
            <person name="Liang W."/>
            <person name="Fang L."/>
            <person name="Cai C."/>
            <person name="Zhu X."/>
            <person name="Zhou B."/>
            <person name="Zhang Y."/>
            <person name="Chen Z."/>
            <person name="Xu S."/>
            <person name="Zhu R."/>
            <person name="Wang S."/>
            <person name="Zhang T."/>
            <person name="Zhao G."/>
        </authorList>
    </citation>
    <scope>NUCLEOTIDE SEQUENCE [LARGE SCALE GENOMIC DNA]</scope>
    <source>
        <strain evidence="2">cv. Xinhai21</strain>
        <tissue evidence="1">Leaf</tissue>
    </source>
</reference>
<dbReference type="Proteomes" id="UP000239757">
    <property type="component" value="Unassembled WGS sequence"/>
</dbReference>
<protein>
    <submittedName>
        <fullName evidence="1">Uncharacterized protein</fullName>
    </submittedName>
</protein>
<name>A0A2P5W4A2_GOSBA</name>
<evidence type="ECO:0000313" key="1">
    <source>
        <dbReference type="EMBL" id="PPR85877.1"/>
    </source>
</evidence>
<organism evidence="1 2">
    <name type="scientific">Gossypium barbadense</name>
    <name type="common">Sea Island cotton</name>
    <name type="synonym">Hibiscus barbadensis</name>
    <dbReference type="NCBI Taxonomy" id="3634"/>
    <lineage>
        <taxon>Eukaryota</taxon>
        <taxon>Viridiplantae</taxon>
        <taxon>Streptophyta</taxon>
        <taxon>Embryophyta</taxon>
        <taxon>Tracheophyta</taxon>
        <taxon>Spermatophyta</taxon>
        <taxon>Magnoliopsida</taxon>
        <taxon>eudicotyledons</taxon>
        <taxon>Gunneridae</taxon>
        <taxon>Pentapetalae</taxon>
        <taxon>rosids</taxon>
        <taxon>malvids</taxon>
        <taxon>Malvales</taxon>
        <taxon>Malvaceae</taxon>
        <taxon>Malvoideae</taxon>
        <taxon>Gossypium</taxon>
    </lineage>
</organism>
<evidence type="ECO:0000313" key="2">
    <source>
        <dbReference type="Proteomes" id="UP000239757"/>
    </source>
</evidence>
<dbReference type="AlphaFoldDB" id="A0A2P5W4A2"/>
<sequence>MSYELSLMGKSRNGVLGSKGFTKGVGSVRVRGKGAAEAEVEVCWGERQREGNGVLEWWPVEVEHGGTGRRKKRLGKGRKKCLEGRRVREKWLCRGGRKVDRKGATAVRVEKVREGEKPMCVYKFLTQSPHGLGLL</sequence>